<organism evidence="17 18">
    <name type="scientific">Novosphingobium sediminicola</name>
    <dbReference type="NCBI Taxonomy" id="563162"/>
    <lineage>
        <taxon>Bacteria</taxon>
        <taxon>Pseudomonadati</taxon>
        <taxon>Pseudomonadota</taxon>
        <taxon>Alphaproteobacteria</taxon>
        <taxon>Sphingomonadales</taxon>
        <taxon>Sphingomonadaceae</taxon>
        <taxon>Novosphingobium</taxon>
    </lineage>
</organism>
<keyword evidence="4" id="KW-0410">Iron transport</keyword>
<dbReference type="Gene3D" id="2.40.170.20">
    <property type="entry name" value="TonB-dependent receptor, beta-barrel domain"/>
    <property type="match status" value="1"/>
</dbReference>
<evidence type="ECO:0000256" key="6">
    <source>
        <dbReference type="ARBA" id="ARBA00022729"/>
    </source>
</evidence>
<dbReference type="PANTHER" id="PTHR32552">
    <property type="entry name" value="FERRICHROME IRON RECEPTOR-RELATED"/>
    <property type="match status" value="1"/>
</dbReference>
<dbReference type="RefSeq" id="WP_183623601.1">
    <property type="nucleotide sequence ID" value="NZ_JACIDX010000003.1"/>
</dbReference>
<dbReference type="InterPro" id="IPR000531">
    <property type="entry name" value="Beta-barrel_TonB"/>
</dbReference>
<accession>A0A7W6CGH6</accession>
<feature type="domain" description="TonB-dependent receptor-like beta-barrel" evidence="15">
    <location>
        <begin position="320"/>
        <end position="840"/>
    </location>
</feature>
<dbReference type="Pfam" id="PF00593">
    <property type="entry name" value="TonB_dep_Rec_b-barrel"/>
    <property type="match status" value="1"/>
</dbReference>
<evidence type="ECO:0000256" key="12">
    <source>
        <dbReference type="PROSITE-ProRule" id="PRU01360"/>
    </source>
</evidence>
<evidence type="ECO:0000256" key="2">
    <source>
        <dbReference type="ARBA" id="ARBA00022448"/>
    </source>
</evidence>
<comment type="similarity">
    <text evidence="12 13">Belongs to the TonB-dependent receptor family.</text>
</comment>
<dbReference type="SUPFAM" id="SSF56935">
    <property type="entry name" value="Porins"/>
    <property type="match status" value="1"/>
</dbReference>
<feature type="chain" id="PRO_5030896798" evidence="14">
    <location>
        <begin position="25"/>
        <end position="892"/>
    </location>
</feature>
<evidence type="ECO:0000256" key="7">
    <source>
        <dbReference type="ARBA" id="ARBA00023004"/>
    </source>
</evidence>
<evidence type="ECO:0000256" key="8">
    <source>
        <dbReference type="ARBA" id="ARBA00023065"/>
    </source>
</evidence>
<comment type="caution">
    <text evidence="17">The sequence shown here is derived from an EMBL/GenBank/DDBJ whole genome shotgun (WGS) entry which is preliminary data.</text>
</comment>
<evidence type="ECO:0000256" key="4">
    <source>
        <dbReference type="ARBA" id="ARBA00022496"/>
    </source>
</evidence>
<keyword evidence="18" id="KW-1185">Reference proteome</keyword>
<evidence type="ECO:0000256" key="14">
    <source>
        <dbReference type="SAM" id="SignalP"/>
    </source>
</evidence>
<protein>
    <submittedName>
        <fullName evidence="17">Outer membrane receptor protein involved in Fe transport</fullName>
    </submittedName>
</protein>
<keyword evidence="3 12" id="KW-1134">Transmembrane beta strand</keyword>
<keyword evidence="2 12" id="KW-0813">Transport</keyword>
<dbReference type="Pfam" id="PF07715">
    <property type="entry name" value="Plug"/>
    <property type="match status" value="1"/>
</dbReference>
<dbReference type="PANTHER" id="PTHR32552:SF89">
    <property type="entry name" value="CATECHOLATE SIDEROPHORE RECEPTOR FIU"/>
    <property type="match status" value="1"/>
</dbReference>
<keyword evidence="7" id="KW-0408">Iron</keyword>
<dbReference type="Gene3D" id="2.170.130.10">
    <property type="entry name" value="TonB-dependent receptor, plug domain"/>
    <property type="match status" value="1"/>
</dbReference>
<evidence type="ECO:0000256" key="11">
    <source>
        <dbReference type="ARBA" id="ARBA00023237"/>
    </source>
</evidence>
<dbReference type="InterPro" id="IPR039426">
    <property type="entry name" value="TonB-dep_rcpt-like"/>
</dbReference>
<dbReference type="PROSITE" id="PS52016">
    <property type="entry name" value="TONB_DEPENDENT_REC_3"/>
    <property type="match status" value="1"/>
</dbReference>
<keyword evidence="11 12" id="KW-0998">Cell outer membrane</keyword>
<evidence type="ECO:0000313" key="17">
    <source>
        <dbReference type="EMBL" id="MBB3954259.1"/>
    </source>
</evidence>
<dbReference type="InterPro" id="IPR036942">
    <property type="entry name" value="Beta-barrel_TonB_sf"/>
</dbReference>
<evidence type="ECO:0000259" key="16">
    <source>
        <dbReference type="Pfam" id="PF07715"/>
    </source>
</evidence>
<evidence type="ECO:0000256" key="5">
    <source>
        <dbReference type="ARBA" id="ARBA00022692"/>
    </source>
</evidence>
<dbReference type="GO" id="GO:0015344">
    <property type="term" value="F:siderophore uptake transmembrane transporter activity"/>
    <property type="evidence" value="ECO:0007669"/>
    <property type="project" value="TreeGrafter"/>
</dbReference>
<feature type="signal peptide" evidence="14">
    <location>
        <begin position="1"/>
        <end position="24"/>
    </location>
</feature>
<proteinExistence type="inferred from homology"/>
<evidence type="ECO:0000256" key="3">
    <source>
        <dbReference type="ARBA" id="ARBA00022452"/>
    </source>
</evidence>
<dbReference type="InterPro" id="IPR037066">
    <property type="entry name" value="Plug_dom_sf"/>
</dbReference>
<sequence length="892" mass="95201">MRKWFLLSATAMACNLAPAGAAFAQTAPAPQEAKEIIVTGVFAAKAAEKAPISVNVVTAKDLAQQVAVSSADLLKNVPGVFVNSALGEIRNVVFSRGISANSLDGAGGYYYVSLQEDGLPVDLLTASNYGPDYYLRSDINLGRLEGLRGGTAVITGPNAPGGIFNYISKNGKTDPGVAVDLKFGLQGNGKLPQYRADAYIGGQLRDNLYYSIGGFLRLDNGTHDAGYALNKGGQVKANLLYDYEGGSLQLTGKYLNDANTWNEFTPAFGGTRIAPGFSNVTSNLQPVSGSHCYPVVGGGSGCWNPSNLVQNESMALGLNWRQDLGGTFKLDNKLRYSYNRSNWGAGAVLSVVSLQDPIVNILMGTAFLQPGTLNYYNANSGTLAASMQAGGSASVFAPGYFNVTANNLPNQNIIANSNLPGNIGAYVGFGNAQKSWSNQISDQLTLTGDVGNHHLALGGFIGLAKLSTDYSGAPGIGLMTMTPQPQMLTVTYTPNGSSTPYLVTSPAGFGGMGQPALTSYNGTQKQYSLFFGDSWKVTDKLTLEAGGRWEAIDYDIRNQSWNSSPFALFPMGFGSPVGGVDGNPYTLYDNGVSSAGAVYRTQRNYNYFNYSLAIDYDVNNNLTTYVRYSNGKKAPDFGGIQSINTPGQIATSFPAPQRIQQVELGIKYVRGGLNLQFFPFYSLLQNVNVPAVFNYTSGPQTGQQYVEPAFQGQIKTFGIEIAAAARVTPSLNLHGNLTLQDPKASNFYNWAQGPKGDGTDDVKTLIARGDADNNPKIILRGGFDYAPIADVKIFGTVSYLGKRAANAANAFYLPAFTTVDMGASWNITKHIKAQFNVSNLFNQVGIMSWSATGFLASLNRQGLTAAQYNPNAIYPVVPSQARSFVWTVSARF</sequence>
<keyword evidence="6 14" id="KW-0732">Signal</keyword>
<keyword evidence="10 12" id="KW-0472">Membrane</keyword>
<gene>
    <name evidence="17" type="ORF">GGR38_001186</name>
</gene>
<dbReference type="GO" id="GO:0009279">
    <property type="term" value="C:cell outer membrane"/>
    <property type="evidence" value="ECO:0007669"/>
    <property type="project" value="UniProtKB-SubCell"/>
</dbReference>
<evidence type="ECO:0000256" key="10">
    <source>
        <dbReference type="ARBA" id="ARBA00023136"/>
    </source>
</evidence>
<keyword evidence="5 12" id="KW-0812">Transmembrane</keyword>
<dbReference type="InterPro" id="IPR012910">
    <property type="entry name" value="Plug_dom"/>
</dbReference>
<evidence type="ECO:0000256" key="9">
    <source>
        <dbReference type="ARBA" id="ARBA00023077"/>
    </source>
</evidence>
<keyword evidence="9 13" id="KW-0798">TonB box</keyword>
<evidence type="ECO:0000259" key="15">
    <source>
        <dbReference type="Pfam" id="PF00593"/>
    </source>
</evidence>
<evidence type="ECO:0000256" key="13">
    <source>
        <dbReference type="RuleBase" id="RU003357"/>
    </source>
</evidence>
<name>A0A7W6CGH6_9SPHN</name>
<feature type="domain" description="TonB-dependent receptor plug" evidence="16">
    <location>
        <begin position="48"/>
        <end position="163"/>
    </location>
</feature>
<dbReference type="AlphaFoldDB" id="A0A7W6CGH6"/>
<evidence type="ECO:0000256" key="1">
    <source>
        <dbReference type="ARBA" id="ARBA00004571"/>
    </source>
</evidence>
<keyword evidence="8" id="KW-0406">Ion transport</keyword>
<evidence type="ECO:0000313" key="18">
    <source>
        <dbReference type="Proteomes" id="UP000548867"/>
    </source>
</evidence>
<dbReference type="Proteomes" id="UP000548867">
    <property type="component" value="Unassembled WGS sequence"/>
</dbReference>
<keyword evidence="17" id="KW-0675">Receptor</keyword>
<comment type="subcellular location">
    <subcellularLocation>
        <location evidence="1 12">Cell outer membrane</location>
        <topology evidence="1 12">Multi-pass membrane protein</topology>
    </subcellularLocation>
</comment>
<reference evidence="17 18" key="1">
    <citation type="submission" date="2020-08" db="EMBL/GenBank/DDBJ databases">
        <title>Genomic Encyclopedia of Type Strains, Phase IV (KMG-IV): sequencing the most valuable type-strain genomes for metagenomic binning, comparative biology and taxonomic classification.</title>
        <authorList>
            <person name="Goeker M."/>
        </authorList>
    </citation>
    <scope>NUCLEOTIDE SEQUENCE [LARGE SCALE GENOMIC DNA]</scope>
    <source>
        <strain evidence="17 18">DSM 27057</strain>
    </source>
</reference>
<dbReference type="EMBL" id="JACIDX010000003">
    <property type="protein sequence ID" value="MBB3954259.1"/>
    <property type="molecule type" value="Genomic_DNA"/>
</dbReference>